<dbReference type="Proteomes" id="UP001596337">
    <property type="component" value="Unassembled WGS sequence"/>
</dbReference>
<gene>
    <name evidence="2" type="ORF">ACFQGD_04505</name>
</gene>
<dbReference type="InterPro" id="IPR000639">
    <property type="entry name" value="Epox_hydrolase-like"/>
</dbReference>
<dbReference type="PRINTS" id="PR00111">
    <property type="entry name" value="ABHYDROLASE"/>
</dbReference>
<feature type="domain" description="AB hydrolase-1" evidence="1">
    <location>
        <begin position="16"/>
        <end position="250"/>
    </location>
</feature>
<organism evidence="2 3">
    <name type="scientific">Haloechinothrix salitolerans</name>
    <dbReference type="NCBI Taxonomy" id="926830"/>
    <lineage>
        <taxon>Bacteria</taxon>
        <taxon>Bacillati</taxon>
        <taxon>Actinomycetota</taxon>
        <taxon>Actinomycetes</taxon>
        <taxon>Pseudonocardiales</taxon>
        <taxon>Pseudonocardiaceae</taxon>
        <taxon>Haloechinothrix</taxon>
    </lineage>
</organism>
<accession>A0ABW2BX24</accession>
<evidence type="ECO:0000313" key="3">
    <source>
        <dbReference type="Proteomes" id="UP001596337"/>
    </source>
</evidence>
<dbReference type="PANTHER" id="PTHR46438">
    <property type="entry name" value="ALPHA/BETA-HYDROLASES SUPERFAMILY PROTEIN"/>
    <property type="match status" value="1"/>
</dbReference>
<keyword evidence="3" id="KW-1185">Reference proteome</keyword>
<evidence type="ECO:0000313" key="2">
    <source>
        <dbReference type="EMBL" id="MFC6866399.1"/>
    </source>
</evidence>
<dbReference type="InterPro" id="IPR000073">
    <property type="entry name" value="AB_hydrolase_1"/>
</dbReference>
<evidence type="ECO:0000259" key="1">
    <source>
        <dbReference type="Pfam" id="PF00561"/>
    </source>
</evidence>
<dbReference type="RefSeq" id="WP_345401992.1">
    <property type="nucleotide sequence ID" value="NZ_BAABLA010000108.1"/>
</dbReference>
<dbReference type="InterPro" id="IPR029058">
    <property type="entry name" value="AB_hydrolase_fold"/>
</dbReference>
<dbReference type="SUPFAM" id="SSF53474">
    <property type="entry name" value="alpha/beta-Hydrolases"/>
    <property type="match status" value="1"/>
</dbReference>
<reference evidence="3" key="1">
    <citation type="journal article" date="2019" name="Int. J. Syst. Evol. Microbiol.">
        <title>The Global Catalogue of Microorganisms (GCM) 10K type strain sequencing project: providing services to taxonomists for standard genome sequencing and annotation.</title>
        <authorList>
            <consortium name="The Broad Institute Genomics Platform"/>
            <consortium name="The Broad Institute Genome Sequencing Center for Infectious Disease"/>
            <person name="Wu L."/>
            <person name="Ma J."/>
        </authorList>
    </citation>
    <scope>NUCLEOTIDE SEQUENCE [LARGE SCALE GENOMIC DNA]</scope>
    <source>
        <strain evidence="3">KCTC 32255</strain>
    </source>
</reference>
<dbReference type="PANTHER" id="PTHR46438:SF11">
    <property type="entry name" value="LIPASE-RELATED"/>
    <property type="match status" value="1"/>
</dbReference>
<dbReference type="PRINTS" id="PR00412">
    <property type="entry name" value="EPOXHYDRLASE"/>
</dbReference>
<comment type="caution">
    <text evidence="2">The sequence shown here is derived from an EMBL/GenBank/DDBJ whole genome shotgun (WGS) entry which is preliminary data.</text>
</comment>
<dbReference type="EMBL" id="JBHSXX010000001">
    <property type="protein sequence ID" value="MFC6866399.1"/>
    <property type="molecule type" value="Genomic_DNA"/>
</dbReference>
<proteinExistence type="predicted"/>
<dbReference type="GO" id="GO:0016787">
    <property type="term" value="F:hydrolase activity"/>
    <property type="evidence" value="ECO:0007669"/>
    <property type="project" value="UniProtKB-KW"/>
</dbReference>
<keyword evidence="2" id="KW-0378">Hydrolase</keyword>
<sequence length="266" mass="30243">MANGVRTRVVEAGEGPPLVMVHGTGGHLEAYSRNVRDLSRHFHLILFDMVGHGYSEKPDRPYTIDVLSDHLIGVLDALEIERAHLSGESIGGWVAAWTAAHKPERVQRCVLNTPGNILNKPEVMKRVKESSLTAVREATPENVRSRLEWLFHDKSFVTEELVEIRRSIYTQPGFERAMENIVAVQNWEIREPFAWGPEWCGRIAAPTLLLWTDNDPTGGLDEAELLLKWIPDSRLHVIGDAGHWPQWEKPDEFNDIHLKFLLEGDR</sequence>
<protein>
    <submittedName>
        <fullName evidence="2">Alpha/beta fold hydrolase</fullName>
    </submittedName>
</protein>
<name>A0ABW2BX24_9PSEU</name>
<dbReference type="Gene3D" id="3.40.50.1820">
    <property type="entry name" value="alpha/beta hydrolase"/>
    <property type="match status" value="1"/>
</dbReference>
<dbReference type="Pfam" id="PF00561">
    <property type="entry name" value="Abhydrolase_1"/>
    <property type="match status" value="1"/>
</dbReference>